<evidence type="ECO:0000313" key="1">
    <source>
        <dbReference type="EMBL" id="KAK7069448.1"/>
    </source>
</evidence>
<gene>
    <name evidence="1" type="ORF">SK128_005883</name>
</gene>
<organism evidence="1 2">
    <name type="scientific">Halocaridina rubra</name>
    <name type="common">Hawaiian red shrimp</name>
    <dbReference type="NCBI Taxonomy" id="373956"/>
    <lineage>
        <taxon>Eukaryota</taxon>
        <taxon>Metazoa</taxon>
        <taxon>Ecdysozoa</taxon>
        <taxon>Arthropoda</taxon>
        <taxon>Crustacea</taxon>
        <taxon>Multicrustacea</taxon>
        <taxon>Malacostraca</taxon>
        <taxon>Eumalacostraca</taxon>
        <taxon>Eucarida</taxon>
        <taxon>Decapoda</taxon>
        <taxon>Pleocyemata</taxon>
        <taxon>Caridea</taxon>
        <taxon>Atyoidea</taxon>
        <taxon>Atyidae</taxon>
        <taxon>Halocaridina</taxon>
    </lineage>
</organism>
<keyword evidence="2" id="KW-1185">Reference proteome</keyword>
<dbReference type="EMBL" id="JAXCGZ010016424">
    <property type="protein sequence ID" value="KAK7069448.1"/>
    <property type="molecule type" value="Genomic_DNA"/>
</dbReference>
<proteinExistence type="predicted"/>
<accession>A0AAN8WVB8</accession>
<sequence>MTVAQPKAASHSGNTGRHVVQCKTPFRGLAIRTKPYLLLSVDGGVQDEWDVQHFRFQELGCSCLNL</sequence>
<dbReference type="AlphaFoldDB" id="A0AAN8WVB8"/>
<protein>
    <submittedName>
        <fullName evidence="1">Uncharacterized protein</fullName>
    </submittedName>
</protein>
<dbReference type="Proteomes" id="UP001381693">
    <property type="component" value="Unassembled WGS sequence"/>
</dbReference>
<evidence type="ECO:0000313" key="2">
    <source>
        <dbReference type="Proteomes" id="UP001381693"/>
    </source>
</evidence>
<comment type="caution">
    <text evidence="1">The sequence shown here is derived from an EMBL/GenBank/DDBJ whole genome shotgun (WGS) entry which is preliminary data.</text>
</comment>
<feature type="non-terminal residue" evidence="1">
    <location>
        <position position="66"/>
    </location>
</feature>
<name>A0AAN8WVB8_HALRR</name>
<reference evidence="1 2" key="1">
    <citation type="submission" date="2023-11" db="EMBL/GenBank/DDBJ databases">
        <title>Halocaridina rubra genome assembly.</title>
        <authorList>
            <person name="Smith C."/>
        </authorList>
    </citation>
    <scope>NUCLEOTIDE SEQUENCE [LARGE SCALE GENOMIC DNA]</scope>
    <source>
        <strain evidence="1">EP-1</strain>
        <tissue evidence="1">Whole</tissue>
    </source>
</reference>